<dbReference type="RefSeq" id="WP_407660498.1">
    <property type="nucleotide sequence ID" value="NZ_JARGEQ010000084.1"/>
</dbReference>
<comment type="catalytic activity">
    <reaction evidence="6">
        <text>guanosine(527) in 16S rRNA + S-adenosyl-L-methionine = N(7)-methylguanosine(527) in 16S rRNA + S-adenosyl-L-homocysteine</text>
        <dbReference type="Rhea" id="RHEA:42732"/>
        <dbReference type="Rhea" id="RHEA-COMP:10209"/>
        <dbReference type="Rhea" id="RHEA-COMP:10210"/>
        <dbReference type="ChEBI" id="CHEBI:57856"/>
        <dbReference type="ChEBI" id="CHEBI:59789"/>
        <dbReference type="ChEBI" id="CHEBI:74269"/>
        <dbReference type="ChEBI" id="CHEBI:74480"/>
        <dbReference type="EC" id="2.1.1.170"/>
    </reaction>
</comment>
<comment type="similarity">
    <text evidence="6">Belongs to the methyltransferase superfamily. RNA methyltransferase RsmG family.</text>
</comment>
<dbReference type="EMBL" id="JARGEQ010000084">
    <property type="protein sequence ID" value="MDF1586480.1"/>
    <property type="molecule type" value="Genomic_DNA"/>
</dbReference>
<comment type="subcellular location">
    <subcellularLocation>
        <location evidence="6">Cytoplasm</location>
    </subcellularLocation>
</comment>
<comment type="caution">
    <text evidence="7">The sequence shown here is derived from an EMBL/GenBank/DDBJ whole genome shotgun (WGS) entry which is preliminary data.</text>
</comment>
<evidence type="ECO:0000313" key="8">
    <source>
        <dbReference type="Proteomes" id="UP001301140"/>
    </source>
</evidence>
<evidence type="ECO:0000313" key="7">
    <source>
        <dbReference type="EMBL" id="MDF1586480.1"/>
    </source>
</evidence>
<feature type="binding site" evidence="6">
    <location>
        <position position="77"/>
    </location>
    <ligand>
        <name>S-adenosyl-L-methionine</name>
        <dbReference type="ChEBI" id="CHEBI:59789"/>
    </ligand>
</feature>
<dbReference type="Gene3D" id="3.40.50.150">
    <property type="entry name" value="Vaccinia Virus protein VP39"/>
    <property type="match status" value="1"/>
</dbReference>
<accession>A0AAP4D534</accession>
<organism evidence="7 8">
    <name type="scientific">Marinimicrococcus flavescens</name>
    <dbReference type="NCBI Taxonomy" id="3031815"/>
    <lineage>
        <taxon>Bacteria</taxon>
        <taxon>Pseudomonadati</taxon>
        <taxon>Pseudomonadota</taxon>
        <taxon>Alphaproteobacteria</taxon>
        <taxon>Geminicoccales</taxon>
        <taxon>Geminicoccaceae</taxon>
        <taxon>Marinimicrococcus</taxon>
    </lineage>
</organism>
<feature type="binding site" evidence="6">
    <location>
        <begin position="121"/>
        <end position="122"/>
    </location>
    <ligand>
        <name>S-adenosyl-L-methionine</name>
        <dbReference type="ChEBI" id="CHEBI:59789"/>
    </ligand>
</feature>
<protein>
    <recommendedName>
        <fullName evidence="6">Ribosomal RNA small subunit methyltransferase G</fullName>
        <ecNumber evidence="6">2.1.1.170</ecNumber>
    </recommendedName>
    <alternativeName>
        <fullName evidence="6">16S rRNA 7-methylguanosine methyltransferase</fullName>
        <shortName evidence="6">16S rRNA m7G methyltransferase</shortName>
    </alternativeName>
</protein>
<gene>
    <name evidence="6 7" type="primary">rsmG</name>
    <name evidence="7" type="ORF">PZ740_08795</name>
</gene>
<dbReference type="NCBIfam" id="TIGR00138">
    <property type="entry name" value="rsmG_gidB"/>
    <property type="match status" value="1"/>
</dbReference>
<name>A0AAP4D534_9PROT</name>
<feature type="binding site" evidence="6">
    <location>
        <position position="135"/>
    </location>
    <ligand>
        <name>S-adenosyl-L-methionine</name>
        <dbReference type="ChEBI" id="CHEBI:59789"/>
    </ligand>
</feature>
<dbReference type="GO" id="GO:0070043">
    <property type="term" value="F:rRNA (guanine-N7-)-methyltransferase activity"/>
    <property type="evidence" value="ECO:0007669"/>
    <property type="project" value="UniProtKB-UniRule"/>
</dbReference>
<dbReference type="InterPro" id="IPR029063">
    <property type="entry name" value="SAM-dependent_MTases_sf"/>
</dbReference>
<feature type="binding site" evidence="6">
    <location>
        <position position="72"/>
    </location>
    <ligand>
        <name>S-adenosyl-L-methionine</name>
        <dbReference type="ChEBI" id="CHEBI:59789"/>
    </ligand>
</feature>
<evidence type="ECO:0000256" key="4">
    <source>
        <dbReference type="ARBA" id="ARBA00022679"/>
    </source>
</evidence>
<keyword evidence="2 6" id="KW-0698">rRNA processing</keyword>
<dbReference type="Proteomes" id="UP001301140">
    <property type="component" value="Unassembled WGS sequence"/>
</dbReference>
<dbReference type="HAMAP" id="MF_00074">
    <property type="entry name" value="16SrRNA_methyltr_G"/>
    <property type="match status" value="1"/>
</dbReference>
<comment type="caution">
    <text evidence="6">Lacks conserved residue(s) required for the propagation of feature annotation.</text>
</comment>
<sequence>MGREGFARRVPAVSRETLDRLEAYLALLARWQRAINLVGPSTLADPWRRHLLDSAQLAGHWPEGGRVLVDLGSGAGLPGLILAAMAAPEAHLVESDQRKAAFLREAARALGVAVQVHACRIEAAPPIRADAVSARALAALPQLLSYAERFIGPGTRCLFLKGRNAEAELTDAREHWMMRARVLPSMSAEDGRIILLDEVTRAGRS</sequence>
<evidence type="ECO:0000256" key="1">
    <source>
        <dbReference type="ARBA" id="ARBA00022490"/>
    </source>
</evidence>
<dbReference type="EC" id="2.1.1.170" evidence="6"/>
<keyword evidence="5 6" id="KW-0949">S-adenosyl-L-methionine</keyword>
<dbReference type="PIRSF" id="PIRSF003078">
    <property type="entry name" value="GidB"/>
    <property type="match status" value="1"/>
</dbReference>
<evidence type="ECO:0000256" key="2">
    <source>
        <dbReference type="ARBA" id="ARBA00022552"/>
    </source>
</evidence>
<evidence type="ECO:0000256" key="3">
    <source>
        <dbReference type="ARBA" id="ARBA00022603"/>
    </source>
</evidence>
<dbReference type="AlphaFoldDB" id="A0AAP4D534"/>
<dbReference type="Pfam" id="PF02527">
    <property type="entry name" value="GidB"/>
    <property type="match status" value="1"/>
</dbReference>
<evidence type="ECO:0000256" key="5">
    <source>
        <dbReference type="ARBA" id="ARBA00022691"/>
    </source>
</evidence>
<keyword evidence="1 6" id="KW-0963">Cytoplasm</keyword>
<comment type="function">
    <text evidence="6">Specifically methylates the N7 position of guanine in position 527 of 16S rRNA.</text>
</comment>
<keyword evidence="8" id="KW-1185">Reference proteome</keyword>
<evidence type="ECO:0000256" key="6">
    <source>
        <dbReference type="HAMAP-Rule" id="MF_00074"/>
    </source>
</evidence>
<keyword evidence="3 6" id="KW-0489">Methyltransferase</keyword>
<dbReference type="PANTHER" id="PTHR31760">
    <property type="entry name" value="S-ADENOSYL-L-METHIONINE-DEPENDENT METHYLTRANSFERASES SUPERFAMILY PROTEIN"/>
    <property type="match status" value="1"/>
</dbReference>
<proteinExistence type="inferred from homology"/>
<dbReference type="InterPro" id="IPR003682">
    <property type="entry name" value="rRNA_ssu_MeTfrase_G"/>
</dbReference>
<dbReference type="PANTHER" id="PTHR31760:SF0">
    <property type="entry name" value="S-ADENOSYL-L-METHIONINE-DEPENDENT METHYLTRANSFERASES SUPERFAMILY PROTEIN"/>
    <property type="match status" value="1"/>
</dbReference>
<dbReference type="GO" id="GO:0005829">
    <property type="term" value="C:cytosol"/>
    <property type="evidence" value="ECO:0007669"/>
    <property type="project" value="TreeGrafter"/>
</dbReference>
<reference evidence="7 8" key="1">
    <citation type="submission" date="2023-03" db="EMBL/GenBank/DDBJ databases">
        <title>YIM 152171 draft genome.</title>
        <authorList>
            <person name="Yang Z."/>
        </authorList>
    </citation>
    <scope>NUCLEOTIDE SEQUENCE [LARGE SCALE GENOMIC DNA]</scope>
    <source>
        <strain evidence="7 8">YIM 152171</strain>
    </source>
</reference>
<keyword evidence="4 6" id="KW-0808">Transferase</keyword>
<dbReference type="SUPFAM" id="SSF53335">
    <property type="entry name" value="S-adenosyl-L-methionine-dependent methyltransferases"/>
    <property type="match status" value="1"/>
</dbReference>